<dbReference type="PANTHER" id="PTHR43345">
    <property type="entry name" value="3-ISOPROPYLMALATE DEHYDRATASE SMALL SUBUNIT 2-RELATED-RELATED"/>
    <property type="match status" value="1"/>
</dbReference>
<dbReference type="RefSeq" id="WP_101680419.1">
    <property type="nucleotide sequence ID" value="NZ_PJRP01000001.1"/>
</dbReference>
<dbReference type="InterPro" id="IPR015928">
    <property type="entry name" value="Aconitase/3IPM_dehydase_swvl"/>
</dbReference>
<dbReference type="Pfam" id="PF00694">
    <property type="entry name" value="Aconitase_C"/>
    <property type="match status" value="1"/>
</dbReference>
<dbReference type="GO" id="GO:0016836">
    <property type="term" value="F:hydro-lyase activity"/>
    <property type="evidence" value="ECO:0007669"/>
    <property type="project" value="InterPro"/>
</dbReference>
<accession>A0A2N5CKA5</accession>
<dbReference type="PANTHER" id="PTHR43345:SF2">
    <property type="entry name" value="3-ISOPROPYLMALATE DEHYDRATASE SMALL SUBUNIT 1"/>
    <property type="match status" value="1"/>
</dbReference>
<evidence type="ECO:0000259" key="3">
    <source>
        <dbReference type="Pfam" id="PF00694"/>
    </source>
</evidence>
<evidence type="ECO:0000256" key="1">
    <source>
        <dbReference type="ARBA" id="ARBA00009869"/>
    </source>
</evidence>
<feature type="domain" description="Aconitase A/isopropylmalate dehydratase small subunit swivel" evidence="3">
    <location>
        <begin position="50"/>
        <end position="111"/>
    </location>
</feature>
<sequence>MPLSPTVIPGRARRLGDDINTDYIISSRRKKDTLDGNVLRHYLLEDYDPAFAATVRDGDILIAGHNFGCGSAMEVAVTVVLAAGIRVVVARSFARTYWRNAVNNGLLPVTADTDLLQEAVREGDAVALHLSGAHAELRVGNPHEAPLHVIPCEPVPEIVLTIRNMGGLVPYLRRHRRFAHAHAPQIGAGTSNFF</sequence>
<dbReference type="EMBL" id="PJRP01000001">
    <property type="protein sequence ID" value="PLQ02658.1"/>
    <property type="molecule type" value="Genomic_DNA"/>
</dbReference>
<protein>
    <submittedName>
        <fullName evidence="4">Alpha-IPM isomerase</fullName>
    </submittedName>
</protein>
<evidence type="ECO:0000313" key="5">
    <source>
        <dbReference type="Proteomes" id="UP000234341"/>
    </source>
</evidence>
<name>A0A2N5CKA5_9BURK</name>
<evidence type="ECO:0000313" key="4">
    <source>
        <dbReference type="EMBL" id="PLQ02658.1"/>
    </source>
</evidence>
<dbReference type="InterPro" id="IPR011827">
    <property type="entry name" value="LeuD_type2/HacB/DmdB"/>
</dbReference>
<dbReference type="InterPro" id="IPR050075">
    <property type="entry name" value="LeuD"/>
</dbReference>
<dbReference type="SUPFAM" id="SSF52016">
    <property type="entry name" value="LeuD/IlvD-like"/>
    <property type="match status" value="1"/>
</dbReference>
<keyword evidence="2" id="KW-0456">Lyase</keyword>
<dbReference type="OrthoDB" id="9777465at2"/>
<dbReference type="Proteomes" id="UP000234341">
    <property type="component" value="Unassembled WGS sequence"/>
</dbReference>
<keyword evidence="4" id="KW-0413">Isomerase</keyword>
<comment type="similarity">
    <text evidence="1">Belongs to the LeuD family. LeuD type 2 subfamily.</text>
</comment>
<organism evidence="4 5">
    <name type="scientific">Cupriavidus pauculus</name>
    <dbReference type="NCBI Taxonomy" id="82633"/>
    <lineage>
        <taxon>Bacteria</taxon>
        <taxon>Pseudomonadati</taxon>
        <taxon>Pseudomonadota</taxon>
        <taxon>Betaproteobacteria</taxon>
        <taxon>Burkholderiales</taxon>
        <taxon>Burkholderiaceae</taxon>
        <taxon>Cupriavidus</taxon>
    </lineage>
</organism>
<dbReference type="AlphaFoldDB" id="A0A2N5CKA5"/>
<comment type="caution">
    <text evidence="4">The sequence shown here is derived from an EMBL/GenBank/DDBJ whole genome shotgun (WGS) entry which is preliminary data.</text>
</comment>
<evidence type="ECO:0000256" key="2">
    <source>
        <dbReference type="ARBA" id="ARBA00023239"/>
    </source>
</evidence>
<dbReference type="Gene3D" id="3.20.19.10">
    <property type="entry name" value="Aconitase, domain 4"/>
    <property type="match status" value="1"/>
</dbReference>
<dbReference type="NCBIfam" id="TIGR02087">
    <property type="entry name" value="LEUD_arch"/>
    <property type="match status" value="1"/>
</dbReference>
<gene>
    <name evidence="4" type="ORF">CYJ10_04440</name>
</gene>
<proteinExistence type="inferred from homology"/>
<reference evidence="4 5" key="1">
    <citation type="submission" date="2017-12" db="EMBL/GenBank/DDBJ databases">
        <title>Genome sequence of the active heterotrophic nitrifier-denitrifier, Cupriavidus pauculus UM1.</title>
        <authorList>
            <person name="Putonti C."/>
            <person name="Castignetti D."/>
        </authorList>
    </citation>
    <scope>NUCLEOTIDE SEQUENCE [LARGE SCALE GENOMIC DNA]</scope>
    <source>
        <strain evidence="4 5">UM1</strain>
    </source>
</reference>
<dbReference type="GO" id="GO:0016853">
    <property type="term" value="F:isomerase activity"/>
    <property type="evidence" value="ECO:0007669"/>
    <property type="project" value="UniProtKB-KW"/>
</dbReference>
<dbReference type="InterPro" id="IPR000573">
    <property type="entry name" value="AconitaseA/IPMdHydase_ssu_swvl"/>
</dbReference>